<accession>A0A0K1QH80</accession>
<sequence>MSAAVQSIGSLFSSGQFPVTSQPDSAAQLYGKPASDFVICRTEYGNATAVYGESVWDFNPYRLSAKKIGRIRFDMVFGDYGHDQQALIEEAKYLLYCLIYFAGGGRIGKLSASTIISYWVVLRIAMKFCYAQKKKSMVGVLSLQQLFTVPVYLAAFVSESNFDKTVLSGILHGLISVGEERLGYVVLNPRVFDLRRPDSKQHPVIPTRLYLNLINICGDLLDHLYLGVGNIDSFISCFADEYFGLTPHRQKSLGVGGKSRYRPGIQQAIEEYGLAAVFVGEFACSEKRKLQRVLLKMQYVVRMVIHLYTGMRDQEVMRMSYNCLSDQVVRCSVVDDQGFMRDQPQSVHILSTTTKFSGYKKESAWFAAGEVVKAVEVGQAICRGLARLYRIELDDRCPLFINPSVLCKTKNCAEVGVTDFTLRATMGSALKSLSIQSEDLQELAQSDPSRDFYNEPDFAVGQPWPLTSHQFRRSLAFYGSSSGFLSLPTLRAQFKHMTIQMARYYANGFDNLRTIFGYYDEKKIDFVLPYNHFAFEFQMAMPMSVANQLIADLLFKEEPLFGGTGSYMQRQKERVEAGEIKIEDIRADTELRVKNGAISYRPTLLGGCTKVGRCDSFMLGDYTECLSCEGAIIKPSRLSAAIEDAKNELSNYAEDSGEYQIVKGDIERLMVFKTRLIDTVEL</sequence>
<dbReference type="EMBL" id="CP010945">
    <property type="protein sequence ID" value="AKV05017.1"/>
    <property type="molecule type" value="Genomic_DNA"/>
</dbReference>
<gene>
    <name evidence="1" type="ORF">B723_00905</name>
</gene>
<dbReference type="eggNOG" id="COG0582">
    <property type="taxonomic scope" value="Bacteria"/>
</dbReference>
<evidence type="ECO:0000313" key="2">
    <source>
        <dbReference type="Proteomes" id="UP000017175"/>
    </source>
</evidence>
<proteinExistence type="predicted"/>
<dbReference type="RefSeq" id="WP_003132545.1">
    <property type="nucleotide sequence ID" value="NZ_CP010945.1"/>
</dbReference>
<dbReference type="AlphaFoldDB" id="A0A0K1QH80"/>
<reference evidence="1 2" key="1">
    <citation type="journal article" date="2012" name="J. Bacteriol.">
        <title>Draft genome sequence of the cyanide-utilizing bacterium Pseudomonas fluorescens strain NCIMB 11764.</title>
        <authorList>
            <person name="Vilo C.A."/>
            <person name="Benedik M.J."/>
            <person name="Kunz D.A."/>
            <person name="Dong Q."/>
        </authorList>
    </citation>
    <scope>NUCLEOTIDE SEQUENCE [LARGE SCALE GENOMIC DNA]</scope>
    <source>
        <strain evidence="1 2">NCIMB 11764</strain>
    </source>
</reference>
<organism evidence="1 2">
    <name type="scientific">Pseudomonas fluorescens NCIMB 11764</name>
    <dbReference type="NCBI Taxonomy" id="1221522"/>
    <lineage>
        <taxon>Bacteria</taxon>
        <taxon>Pseudomonadati</taxon>
        <taxon>Pseudomonadota</taxon>
        <taxon>Gammaproteobacteria</taxon>
        <taxon>Pseudomonadales</taxon>
        <taxon>Pseudomonadaceae</taxon>
        <taxon>Pseudomonas</taxon>
    </lineage>
</organism>
<dbReference type="Proteomes" id="UP000017175">
    <property type="component" value="Chromosome"/>
</dbReference>
<evidence type="ECO:0000313" key="1">
    <source>
        <dbReference type="EMBL" id="AKV05017.1"/>
    </source>
</evidence>
<dbReference type="GeneID" id="78556780"/>
<protein>
    <submittedName>
        <fullName evidence="1">Integrase</fullName>
    </submittedName>
</protein>
<name>A0A0K1QH80_PSEFL</name>
<dbReference type="OrthoDB" id="8768428at2"/>